<organism evidence="1 2">
    <name type="scientific">Pseudoramibacter alactolyticus ATCC 23263</name>
    <dbReference type="NCBI Taxonomy" id="887929"/>
    <lineage>
        <taxon>Bacteria</taxon>
        <taxon>Bacillati</taxon>
        <taxon>Bacillota</taxon>
        <taxon>Clostridia</taxon>
        <taxon>Eubacteriales</taxon>
        <taxon>Eubacteriaceae</taxon>
        <taxon>Pseudoramibacter</taxon>
    </lineage>
</organism>
<protein>
    <submittedName>
        <fullName evidence="1">Uncharacterized protein</fullName>
    </submittedName>
</protein>
<reference evidence="1 2" key="1">
    <citation type="submission" date="2010-12" db="EMBL/GenBank/DDBJ databases">
        <authorList>
            <person name="Muzny D."/>
            <person name="Qin X."/>
            <person name="Deng J."/>
            <person name="Jiang H."/>
            <person name="Liu Y."/>
            <person name="Qu J."/>
            <person name="Song X.-Z."/>
            <person name="Zhang L."/>
            <person name="Thornton R."/>
            <person name="Coyle M."/>
            <person name="Francisco L."/>
            <person name="Jackson L."/>
            <person name="Javaid M."/>
            <person name="Korchina V."/>
            <person name="Kovar C."/>
            <person name="Mata R."/>
            <person name="Mathew T."/>
            <person name="Ngo R."/>
            <person name="Nguyen L."/>
            <person name="Nguyen N."/>
            <person name="Okwuonu G."/>
            <person name="Ongeri F."/>
            <person name="Pham C."/>
            <person name="Simmons D."/>
            <person name="Wilczek-Boney K."/>
            <person name="Hale W."/>
            <person name="Jakkamsetti A."/>
            <person name="Pham P."/>
            <person name="Ruth R."/>
            <person name="San Lucas F."/>
            <person name="Warren J."/>
            <person name="Zhang J."/>
            <person name="Zhao Z."/>
            <person name="Zhou C."/>
            <person name="Zhu D."/>
            <person name="Lee S."/>
            <person name="Bess C."/>
            <person name="Blankenburg K."/>
            <person name="Forbes L."/>
            <person name="Fu Q."/>
            <person name="Gubbala S."/>
            <person name="Hirani K."/>
            <person name="Jayaseelan J.C."/>
            <person name="Lara F."/>
            <person name="Munidasa M."/>
            <person name="Palculict T."/>
            <person name="Patil S."/>
            <person name="Pu L.-L."/>
            <person name="Saada N."/>
            <person name="Tang L."/>
            <person name="Weissenberger G."/>
            <person name="Zhu Y."/>
            <person name="Hemphill L."/>
            <person name="Shang Y."/>
            <person name="Youmans B."/>
            <person name="Ayvaz T."/>
            <person name="Ross M."/>
            <person name="Santibanez J."/>
            <person name="Aqrawi P."/>
            <person name="Gross S."/>
            <person name="Joshi V."/>
            <person name="Fowler G."/>
            <person name="Nazareth L."/>
            <person name="Reid J."/>
            <person name="Worley K."/>
            <person name="Petrosino J."/>
            <person name="Highlander S."/>
            <person name="Gibbs R."/>
        </authorList>
    </citation>
    <scope>NUCLEOTIDE SEQUENCE [LARGE SCALE GENOMIC DNA]</scope>
    <source>
        <strain evidence="1 2">ATCC 23263</strain>
    </source>
</reference>
<gene>
    <name evidence="1" type="ORF">HMP0721_0660</name>
</gene>
<dbReference type="STRING" id="887929.HMP0721_0660"/>
<dbReference type="AlphaFoldDB" id="E6MF77"/>
<accession>E6MF77</accession>
<dbReference type="HOGENOM" id="CLU_174788_0_0_9"/>
<dbReference type="Proteomes" id="UP000004754">
    <property type="component" value="Unassembled WGS sequence"/>
</dbReference>
<evidence type="ECO:0000313" key="1">
    <source>
        <dbReference type="EMBL" id="EFV02237.1"/>
    </source>
</evidence>
<name>E6MF77_9FIRM</name>
<dbReference type="EMBL" id="AEQN01000011">
    <property type="protein sequence ID" value="EFV02237.1"/>
    <property type="molecule type" value="Genomic_DNA"/>
</dbReference>
<evidence type="ECO:0000313" key="2">
    <source>
        <dbReference type="Proteomes" id="UP000004754"/>
    </source>
</evidence>
<proteinExistence type="predicted"/>
<dbReference type="eggNOG" id="ENOG50334AU">
    <property type="taxonomic scope" value="Bacteria"/>
</dbReference>
<keyword evidence="2" id="KW-1185">Reference proteome</keyword>
<sequence length="108" mass="12750">MTKPFGSSFYFCYNGQVFTKEIIMFEKIDKRGASILVSDDHFEVEVTPKIYDDGYTLTKRVLDYPLEIIEIRDIRLPLSEKEILKEAKKLLKTEYESFSWQGWRLPTA</sequence>
<comment type="caution">
    <text evidence="1">The sequence shown here is derived from an EMBL/GenBank/DDBJ whole genome shotgun (WGS) entry which is preliminary data.</text>
</comment>